<evidence type="ECO:0000259" key="13">
    <source>
        <dbReference type="PROSITE" id="PS50172"/>
    </source>
</evidence>
<dbReference type="InterPro" id="IPR003583">
    <property type="entry name" value="Hlx-hairpin-Hlx_DNA-bd_motif"/>
</dbReference>
<comment type="cofactor">
    <cofactor evidence="12">
        <name>Mg(2+)</name>
        <dbReference type="ChEBI" id="CHEBI:18420"/>
    </cofactor>
    <cofactor evidence="12">
        <name>Mn(2+)</name>
        <dbReference type="ChEBI" id="CHEBI:29035"/>
    </cofactor>
</comment>
<evidence type="ECO:0000256" key="7">
    <source>
        <dbReference type="ARBA" id="ARBA00022842"/>
    </source>
</evidence>
<feature type="domain" description="BRCT" evidence="13">
    <location>
        <begin position="572"/>
        <end position="655"/>
    </location>
</feature>
<dbReference type="NCBIfam" id="NF005932">
    <property type="entry name" value="PRK07956.1"/>
    <property type="match status" value="1"/>
</dbReference>
<dbReference type="SMART" id="SM00278">
    <property type="entry name" value="HhH1"/>
    <property type="match status" value="3"/>
</dbReference>
<dbReference type="InterPro" id="IPR012340">
    <property type="entry name" value="NA-bd_OB-fold"/>
</dbReference>
<dbReference type="CDD" id="cd17748">
    <property type="entry name" value="BRCT_DNA_ligase_like"/>
    <property type="match status" value="1"/>
</dbReference>
<dbReference type="SUPFAM" id="SSF52113">
    <property type="entry name" value="BRCT domain"/>
    <property type="match status" value="1"/>
</dbReference>
<dbReference type="SUPFAM" id="SSF50249">
    <property type="entry name" value="Nucleic acid-binding proteins"/>
    <property type="match status" value="1"/>
</dbReference>
<dbReference type="GO" id="GO:0046872">
    <property type="term" value="F:metal ion binding"/>
    <property type="evidence" value="ECO:0007669"/>
    <property type="project" value="UniProtKB-KW"/>
</dbReference>
<keyword evidence="3 12" id="KW-0235">DNA replication</keyword>
<gene>
    <name evidence="12 14" type="primary">ligA</name>
    <name evidence="14" type="ORF">bsdcttw_29790</name>
</gene>
<evidence type="ECO:0000256" key="3">
    <source>
        <dbReference type="ARBA" id="ARBA00022705"/>
    </source>
</evidence>
<dbReference type="PIRSF" id="PIRSF001604">
    <property type="entry name" value="LigA"/>
    <property type="match status" value="1"/>
</dbReference>
<feature type="binding site" evidence="12">
    <location>
        <position position="412"/>
    </location>
    <ligand>
        <name>Zn(2+)</name>
        <dbReference type="ChEBI" id="CHEBI:29105"/>
    </ligand>
</feature>
<dbReference type="GO" id="GO:0003677">
    <property type="term" value="F:DNA binding"/>
    <property type="evidence" value="ECO:0007669"/>
    <property type="project" value="InterPro"/>
</dbReference>
<dbReference type="SMART" id="SM00532">
    <property type="entry name" value="LIGANc"/>
    <property type="match status" value="1"/>
</dbReference>
<dbReference type="InterPro" id="IPR001357">
    <property type="entry name" value="BRCT_dom"/>
</dbReference>
<dbReference type="Gene3D" id="1.10.287.610">
    <property type="entry name" value="Helix hairpin bin"/>
    <property type="match status" value="1"/>
</dbReference>
<dbReference type="GO" id="GO:0006281">
    <property type="term" value="P:DNA repair"/>
    <property type="evidence" value="ECO:0007669"/>
    <property type="project" value="UniProtKB-KW"/>
</dbReference>
<keyword evidence="15" id="KW-1185">Reference proteome</keyword>
<evidence type="ECO:0000256" key="8">
    <source>
        <dbReference type="ARBA" id="ARBA00023027"/>
    </source>
</evidence>
<comment type="similarity">
    <text evidence="12">Belongs to the NAD-dependent DNA ligase family. LigA subfamily.</text>
</comment>
<reference evidence="14 15" key="1">
    <citation type="submission" date="2020-08" db="EMBL/GenBank/DDBJ databases">
        <title>Draft genome sequencing of an Anaerocolumna strain isolated from anoxic soil subjected to BSD treatment.</title>
        <authorList>
            <person name="Uek A."/>
            <person name="Tonouchi A."/>
        </authorList>
    </citation>
    <scope>NUCLEOTIDE SEQUENCE [LARGE SCALE GENOMIC DNA]</scope>
    <source>
        <strain evidence="14 15">CTTW</strain>
    </source>
</reference>
<proteinExistence type="inferred from homology"/>
<comment type="catalytic activity">
    <reaction evidence="11 12">
        <text>NAD(+) + (deoxyribonucleotide)n-3'-hydroxyl + 5'-phospho-(deoxyribonucleotide)m = (deoxyribonucleotide)n+m + AMP + beta-nicotinamide D-nucleotide.</text>
        <dbReference type="EC" id="6.5.1.2"/>
    </reaction>
</comment>
<organism evidence="14 15">
    <name type="scientific">Anaerocolumna chitinilytica</name>
    <dbReference type="NCBI Taxonomy" id="1727145"/>
    <lineage>
        <taxon>Bacteria</taxon>
        <taxon>Bacillati</taxon>
        <taxon>Bacillota</taxon>
        <taxon>Clostridia</taxon>
        <taxon>Lachnospirales</taxon>
        <taxon>Lachnospiraceae</taxon>
        <taxon>Anaerocolumna</taxon>
    </lineage>
</organism>
<dbReference type="Gene3D" id="3.40.50.10190">
    <property type="entry name" value="BRCT domain"/>
    <property type="match status" value="1"/>
</dbReference>
<dbReference type="FunFam" id="1.10.150.20:FF:000007">
    <property type="entry name" value="DNA ligase"/>
    <property type="match status" value="1"/>
</dbReference>
<reference evidence="14 15" key="2">
    <citation type="submission" date="2020-08" db="EMBL/GenBank/DDBJ databases">
        <authorList>
            <person name="Ueki A."/>
            <person name="Tonouchi A."/>
        </authorList>
    </citation>
    <scope>NUCLEOTIDE SEQUENCE [LARGE SCALE GENOMIC DNA]</scope>
    <source>
        <strain evidence="14 15">CTTW</strain>
    </source>
</reference>
<dbReference type="GO" id="GO:0003911">
    <property type="term" value="F:DNA ligase (NAD+) activity"/>
    <property type="evidence" value="ECO:0007669"/>
    <property type="project" value="UniProtKB-UniRule"/>
</dbReference>
<sequence length="655" mass="73300">MKEKLERQKELVKLLSEAGRVYEQEDREIMSNFEYDKLYNELLMLEQETKTVLTGSPTIKVGYEVLSELPKMRHESPMLSLDKTKEVETLKDWLGNQKGLLSWKMDGLTIVLTYRDGKLYQAVTRGNGEIGEVVTNNAKVFKNLPHSIPYTGELVLRGEAVIRYSDFEKMNQEIPETEAKYKNPRNLCSGSVRQLNNEITAKRNVRYYAFTLVKAGSSEGFGNSREEQQAWLQSLGFETVESKEVTRETLEETVAWFAEQIPSMDVPSDGLVLTFDDIAYGISLGSTAKFPRDSIAFKWRDEIKDTTLKEIEWSASRTGLINPIAVFEPVELEGTTVSRASLHNISIMEGLKLGIGDTIRVYKANMIIPQVAENVTQSGNVTIPESCPVCGGKTSLKEENDVKVLVCTNEECLAKKIKSLTHFVSRDAMNIEGLSEATIEKFLGMGIIHEVADLFHLEGYKETITEMEGFGEKSYQKLIASVNKARNTTVARFLYSLGIPGIGLSTAKLICREYQNNFDNIKAAATERLTEISGVGDVIAAAFIDFMNKESNQKMIEDLLPELVFEVTESESAPSVLTGKTFVITGSLEHFENRNALKDYLEERGAKVTGSVTAKTDYLINNDNLSSSTKNKKAKELGIEIITEEMLLDMVKQGE</sequence>
<protein>
    <recommendedName>
        <fullName evidence="12">DNA ligase</fullName>
        <ecNumber evidence="12">6.5.1.2</ecNumber>
    </recommendedName>
    <alternativeName>
        <fullName evidence="12">Polydeoxyribonucleotide synthase [NAD(+)]</fullName>
    </alternativeName>
</protein>
<name>A0A7I8DNE9_9FIRM</name>
<keyword evidence="2 12" id="KW-0436">Ligase</keyword>
<keyword evidence="7 12" id="KW-0460">Magnesium</keyword>
<comment type="caution">
    <text evidence="12">Lacks conserved residue(s) required for the propagation of feature annotation.</text>
</comment>
<evidence type="ECO:0000313" key="15">
    <source>
        <dbReference type="Proteomes" id="UP000515703"/>
    </source>
</evidence>
<evidence type="ECO:0000256" key="10">
    <source>
        <dbReference type="ARBA" id="ARBA00023211"/>
    </source>
</evidence>
<dbReference type="GO" id="GO:0006260">
    <property type="term" value="P:DNA replication"/>
    <property type="evidence" value="ECO:0007669"/>
    <property type="project" value="UniProtKB-KW"/>
</dbReference>
<keyword evidence="5 12" id="KW-0227">DNA damage</keyword>
<evidence type="ECO:0000256" key="11">
    <source>
        <dbReference type="ARBA" id="ARBA00034005"/>
    </source>
</evidence>
<dbReference type="Pfam" id="PF12826">
    <property type="entry name" value="HHH_2"/>
    <property type="match status" value="1"/>
</dbReference>
<dbReference type="SUPFAM" id="SSF47781">
    <property type="entry name" value="RuvA domain 2-like"/>
    <property type="match status" value="1"/>
</dbReference>
<keyword evidence="10 12" id="KW-0464">Manganese</keyword>
<dbReference type="Gene3D" id="3.30.470.30">
    <property type="entry name" value="DNA ligase/mRNA capping enzyme"/>
    <property type="match status" value="1"/>
</dbReference>
<dbReference type="Proteomes" id="UP000515703">
    <property type="component" value="Chromosome"/>
</dbReference>
<dbReference type="EMBL" id="AP023368">
    <property type="protein sequence ID" value="BCJ99938.1"/>
    <property type="molecule type" value="Genomic_DNA"/>
</dbReference>
<dbReference type="InterPro" id="IPR041663">
    <property type="entry name" value="DisA/LigA_HHH"/>
</dbReference>
<keyword evidence="9 12" id="KW-0234">DNA repair</keyword>
<feature type="binding site" evidence="12">
    <location>
        <position position="390"/>
    </location>
    <ligand>
        <name>Zn(2+)</name>
        <dbReference type="ChEBI" id="CHEBI:29105"/>
    </ligand>
</feature>
<evidence type="ECO:0000256" key="12">
    <source>
        <dbReference type="HAMAP-Rule" id="MF_01588"/>
    </source>
</evidence>
<evidence type="ECO:0000256" key="1">
    <source>
        <dbReference type="ARBA" id="ARBA00004067"/>
    </source>
</evidence>
<dbReference type="SMART" id="SM00292">
    <property type="entry name" value="BRCT"/>
    <property type="match status" value="1"/>
</dbReference>
<dbReference type="InterPro" id="IPR004150">
    <property type="entry name" value="NAD_DNA_ligase_OB"/>
</dbReference>
<dbReference type="HAMAP" id="MF_01588">
    <property type="entry name" value="DNA_ligase_A"/>
    <property type="match status" value="1"/>
</dbReference>
<feature type="binding site" evidence="12">
    <location>
        <position position="159"/>
    </location>
    <ligand>
        <name>NAD(+)</name>
        <dbReference type="ChEBI" id="CHEBI:57540"/>
    </ligand>
</feature>
<feature type="binding site" evidence="12">
    <location>
        <position position="298"/>
    </location>
    <ligand>
        <name>NAD(+)</name>
        <dbReference type="ChEBI" id="CHEBI:57540"/>
    </ligand>
</feature>
<dbReference type="NCBIfam" id="TIGR00575">
    <property type="entry name" value="dnlj"/>
    <property type="match status" value="1"/>
</dbReference>
<keyword evidence="8 12" id="KW-0520">NAD</keyword>
<feature type="binding site" evidence="12">
    <location>
        <position position="125"/>
    </location>
    <ligand>
        <name>NAD(+)</name>
        <dbReference type="ChEBI" id="CHEBI:57540"/>
    </ligand>
</feature>
<dbReference type="Pfam" id="PF03120">
    <property type="entry name" value="OB_DNA_ligase"/>
    <property type="match status" value="1"/>
</dbReference>
<dbReference type="Pfam" id="PF00533">
    <property type="entry name" value="BRCT"/>
    <property type="match status" value="1"/>
</dbReference>
<keyword evidence="6 12" id="KW-0862">Zinc</keyword>
<evidence type="ECO:0000256" key="9">
    <source>
        <dbReference type="ARBA" id="ARBA00023204"/>
    </source>
</evidence>
<dbReference type="KEGG" id="acht:bsdcttw_29790"/>
<dbReference type="AlphaFoldDB" id="A0A7I8DNE9"/>
<dbReference type="Pfam" id="PF01653">
    <property type="entry name" value="DNA_ligase_aden"/>
    <property type="match status" value="1"/>
</dbReference>
<evidence type="ECO:0000256" key="6">
    <source>
        <dbReference type="ARBA" id="ARBA00022833"/>
    </source>
</evidence>
<dbReference type="RefSeq" id="WP_185255658.1">
    <property type="nucleotide sequence ID" value="NZ_AP023368.1"/>
</dbReference>
<dbReference type="InterPro" id="IPR001679">
    <property type="entry name" value="DNA_ligase"/>
</dbReference>
<dbReference type="InterPro" id="IPR013840">
    <property type="entry name" value="DNAligase_N"/>
</dbReference>
<dbReference type="Gene3D" id="1.10.150.20">
    <property type="entry name" value="5' to 3' exonuclease, C-terminal subdomain"/>
    <property type="match status" value="2"/>
</dbReference>
<feature type="binding site" evidence="12">
    <location>
        <position position="407"/>
    </location>
    <ligand>
        <name>Zn(2+)</name>
        <dbReference type="ChEBI" id="CHEBI:29105"/>
    </ligand>
</feature>
<dbReference type="SUPFAM" id="SSF56091">
    <property type="entry name" value="DNA ligase/mRNA capping enzyme, catalytic domain"/>
    <property type="match status" value="1"/>
</dbReference>
<dbReference type="PROSITE" id="PS50172">
    <property type="entry name" value="BRCT"/>
    <property type="match status" value="1"/>
</dbReference>
<evidence type="ECO:0000256" key="4">
    <source>
        <dbReference type="ARBA" id="ARBA00022723"/>
    </source>
</evidence>
<dbReference type="InterPro" id="IPR010994">
    <property type="entry name" value="RuvA_2-like"/>
</dbReference>
<accession>A0A7I8DNE9</accession>
<comment type="function">
    <text evidence="1 12">DNA ligase that catalyzes the formation of phosphodiester linkages between 5'-phosphoryl and 3'-hydroxyl groups in double-stranded DNA using NAD as a coenzyme and as the energy source for the reaction. It is essential for DNA replication and repair of damaged DNA.</text>
</comment>
<dbReference type="InterPro" id="IPR036420">
    <property type="entry name" value="BRCT_dom_sf"/>
</dbReference>
<evidence type="ECO:0000313" key="14">
    <source>
        <dbReference type="EMBL" id="BCJ99938.1"/>
    </source>
</evidence>
<feature type="binding site" evidence="12">
    <location>
        <position position="387"/>
    </location>
    <ligand>
        <name>Zn(2+)</name>
        <dbReference type="ChEBI" id="CHEBI:29105"/>
    </ligand>
</feature>
<dbReference type="InterPro" id="IPR013839">
    <property type="entry name" value="DNAligase_adenylation"/>
</dbReference>
<dbReference type="EC" id="6.5.1.2" evidence="12"/>
<evidence type="ECO:0000256" key="5">
    <source>
        <dbReference type="ARBA" id="ARBA00022763"/>
    </source>
</evidence>
<dbReference type="Gene3D" id="2.40.50.140">
    <property type="entry name" value="Nucleic acid-binding proteins"/>
    <property type="match status" value="1"/>
</dbReference>
<feature type="active site" description="N6-AMP-lysine intermediate" evidence="12">
    <location>
        <position position="104"/>
    </location>
</feature>
<keyword evidence="4 12" id="KW-0479">Metal-binding</keyword>
<evidence type="ECO:0000256" key="2">
    <source>
        <dbReference type="ARBA" id="ARBA00022598"/>
    </source>
</evidence>
<feature type="binding site" evidence="12">
    <location>
        <begin position="80"/>
        <end position="81"/>
    </location>
    <ligand>
        <name>NAD(+)</name>
        <dbReference type="ChEBI" id="CHEBI:57540"/>
    </ligand>
</feature>